<gene>
    <name evidence="10" type="ORF">BCR43DRAFT_482328</name>
</gene>
<dbReference type="GO" id="GO:0030130">
    <property type="term" value="C:clathrin coat of trans-Golgi network vesicle"/>
    <property type="evidence" value="ECO:0007669"/>
    <property type="project" value="InterPro"/>
</dbReference>
<dbReference type="Pfam" id="PF01394">
    <property type="entry name" value="Clathrin_propel"/>
    <property type="match status" value="2"/>
</dbReference>
<feature type="region of interest" description="Disordered" evidence="8">
    <location>
        <begin position="1615"/>
        <end position="1638"/>
    </location>
</feature>
<dbReference type="FunFam" id="1.25.40.10:FF:000082">
    <property type="entry name" value="Clathrin heavy chain"/>
    <property type="match status" value="1"/>
</dbReference>
<organism evidence="10 11">
    <name type="scientific">Syncephalastrum racemosum</name>
    <name type="common">Filamentous fungus</name>
    <dbReference type="NCBI Taxonomy" id="13706"/>
    <lineage>
        <taxon>Eukaryota</taxon>
        <taxon>Fungi</taxon>
        <taxon>Fungi incertae sedis</taxon>
        <taxon>Mucoromycota</taxon>
        <taxon>Mucoromycotina</taxon>
        <taxon>Mucoromycetes</taxon>
        <taxon>Mucorales</taxon>
        <taxon>Syncephalastraceae</taxon>
        <taxon>Syncephalastrum</taxon>
    </lineage>
</organism>
<dbReference type="FunFam" id="1.25.40.10:FF:000005">
    <property type="entry name" value="Clathrin heavy chain"/>
    <property type="match status" value="1"/>
</dbReference>
<evidence type="ECO:0000256" key="1">
    <source>
        <dbReference type="ARBA" id="ARBA00009535"/>
    </source>
</evidence>
<dbReference type="Gene3D" id="1.25.40.730">
    <property type="match status" value="1"/>
</dbReference>
<comment type="subcellular location">
    <subcellularLocation>
        <location evidence="6">Cytoplasmic vesicle membrane</location>
        <topology evidence="6">Peripheral membrane protein</topology>
        <orientation evidence="6">Cytoplasmic side</orientation>
    </subcellularLocation>
    <subcellularLocation>
        <location evidence="6">Membrane</location>
        <location evidence="6">Coated pit</location>
        <topology evidence="6">Peripheral membrane protein</topology>
        <orientation evidence="6">Cytoplasmic side</orientation>
    </subcellularLocation>
</comment>
<dbReference type="FunFam" id="1.25.40.10:FF:000002">
    <property type="entry name" value="Clathrin heavy chain"/>
    <property type="match status" value="1"/>
</dbReference>
<evidence type="ECO:0000256" key="4">
    <source>
        <dbReference type="ARBA" id="ARBA00023176"/>
    </source>
</evidence>
<dbReference type="Pfam" id="PF00637">
    <property type="entry name" value="Clathrin"/>
    <property type="match status" value="7"/>
</dbReference>
<accession>A0A1X2HTM3</accession>
<dbReference type="PANTHER" id="PTHR10292">
    <property type="entry name" value="CLATHRIN HEAVY CHAIN RELATED"/>
    <property type="match status" value="1"/>
</dbReference>
<dbReference type="GO" id="GO:0071439">
    <property type="term" value="C:clathrin complex"/>
    <property type="evidence" value="ECO:0007669"/>
    <property type="project" value="InterPro"/>
</dbReference>
<dbReference type="GO" id="GO:0030132">
    <property type="term" value="C:clathrin coat of coated pit"/>
    <property type="evidence" value="ECO:0007669"/>
    <property type="project" value="InterPro"/>
</dbReference>
<keyword evidence="2" id="KW-0677">Repeat</keyword>
<dbReference type="InterPro" id="IPR016341">
    <property type="entry name" value="Clathrin_heavy_chain"/>
</dbReference>
<dbReference type="Gene3D" id="2.130.10.110">
    <property type="entry name" value="Clathrin heavy-chain terminal domain"/>
    <property type="match status" value="1"/>
</dbReference>
<reference evidence="10 11" key="1">
    <citation type="submission" date="2016-07" db="EMBL/GenBank/DDBJ databases">
        <title>Pervasive Adenine N6-methylation of Active Genes in Fungi.</title>
        <authorList>
            <consortium name="DOE Joint Genome Institute"/>
            <person name="Mondo S.J."/>
            <person name="Dannebaum R.O."/>
            <person name="Kuo R.C."/>
            <person name="Labutti K."/>
            <person name="Haridas S."/>
            <person name="Kuo A."/>
            <person name="Salamov A."/>
            <person name="Ahrendt S.R."/>
            <person name="Lipzen A."/>
            <person name="Sullivan W."/>
            <person name="Andreopoulos W.B."/>
            <person name="Clum A."/>
            <person name="Lindquist E."/>
            <person name="Daum C."/>
            <person name="Ramamoorthy G.K."/>
            <person name="Gryganskyi A."/>
            <person name="Culley D."/>
            <person name="Magnuson J.K."/>
            <person name="James T.Y."/>
            <person name="O'Malley M.A."/>
            <person name="Stajich J.E."/>
            <person name="Spatafora J.W."/>
            <person name="Visel A."/>
            <person name="Grigoriev I.V."/>
        </authorList>
    </citation>
    <scope>NUCLEOTIDE SEQUENCE [LARGE SCALE GENOMIC DNA]</scope>
    <source>
        <strain evidence="10 11">NRRL 2496</strain>
    </source>
</reference>
<dbReference type="GO" id="GO:0005198">
    <property type="term" value="F:structural molecule activity"/>
    <property type="evidence" value="ECO:0007669"/>
    <property type="project" value="InterPro"/>
</dbReference>
<dbReference type="Proteomes" id="UP000242180">
    <property type="component" value="Unassembled WGS sequence"/>
</dbReference>
<dbReference type="FunFam" id="2.130.10.110:FF:000003">
    <property type="entry name" value="Clathrin heavy chain"/>
    <property type="match status" value="1"/>
</dbReference>
<evidence type="ECO:0000256" key="2">
    <source>
        <dbReference type="ARBA" id="ARBA00022737"/>
    </source>
</evidence>
<dbReference type="PROSITE" id="PS50236">
    <property type="entry name" value="CHCR"/>
    <property type="match status" value="7"/>
</dbReference>
<dbReference type="SUPFAM" id="SSF50989">
    <property type="entry name" value="Clathrin heavy-chain terminal domain"/>
    <property type="match status" value="1"/>
</dbReference>
<keyword evidence="5 6" id="KW-0968">Cytoplasmic vesicle</keyword>
<dbReference type="GO" id="GO:0006886">
    <property type="term" value="P:intracellular protein transport"/>
    <property type="evidence" value="ECO:0007669"/>
    <property type="project" value="UniProtKB-UniRule"/>
</dbReference>
<dbReference type="InterPro" id="IPR016025">
    <property type="entry name" value="Clathrin_H-chain_N"/>
</dbReference>
<dbReference type="OrthoDB" id="2113814at2759"/>
<feature type="region of interest" description="Disordered" evidence="8">
    <location>
        <begin position="1655"/>
        <end position="1674"/>
    </location>
</feature>
<keyword evidence="11" id="KW-1185">Reference proteome</keyword>
<protein>
    <recommendedName>
        <fullName evidence="6">Clathrin heavy chain</fullName>
    </recommendedName>
</protein>
<dbReference type="FunCoup" id="A0A1X2HTM3">
    <property type="interactions" value="445"/>
</dbReference>
<dbReference type="GO" id="GO:0006898">
    <property type="term" value="P:receptor-mediated endocytosis"/>
    <property type="evidence" value="ECO:0007669"/>
    <property type="project" value="TreeGrafter"/>
</dbReference>
<evidence type="ECO:0000256" key="5">
    <source>
        <dbReference type="ARBA" id="ARBA00023329"/>
    </source>
</evidence>
<keyword evidence="3 6" id="KW-0472">Membrane</keyword>
<feature type="repeat" description="CHCR" evidence="7">
    <location>
        <begin position="1423"/>
        <end position="1566"/>
    </location>
</feature>
<feature type="repeat" description="CHCR" evidence="7">
    <location>
        <begin position="1128"/>
        <end position="1269"/>
    </location>
</feature>
<dbReference type="SMART" id="SM00299">
    <property type="entry name" value="CLH"/>
    <property type="match status" value="7"/>
</dbReference>
<sequence length="1674" mass="191037">MADSLPIRFQEQAQLQELGVNAASIGFQTLTMESDRYICVREQINNSNQVVIIDMANNNHLMRRPVTADSIIMHPSANIMALRAQRQIQLFNMDTKTKLTAHLMHDDIVFWTWLDVKTIGIVTPTTVYHWTIEGGSTPVRVFDRNATLSGCQIISYRASSDKKWLALVGISAQNNRVVGSMQLFSTERNVSQPIEGHAAAFAELQLEEATSPTKLFAFAVRSATGAAKVQIIEIDHQQHNPPFQKKTVELVFPPEAQADFPVSMQVGPRFGVIYIVTKFGYIHIYDLESGTCLFMNRITADTIFVTAPSEATSGIVCVNKKGQVLTVTLDENTIIPYIVNQLGNTEIALKLAGRAGLAGADELCIQRFNQLFASGAFIDAVKVAANSPRGILRTPETIERFRQLPSPPGQLSPILQYFGLLLEKGGLNRYESLEMAKPVIMQDRKHLLEKWLKEDKLECSEELGDFVKQYDSKLALSVYLRAQTPHKAVLCFAENGQYDKLVQYAKAVNYTPDYPSLLYNMARTSPDAVVPFAEKLISDDPPLVSADKVADVLMSQNMIKEATSFLLSYLQSDRPEDGNLQTRVLEMNLIHAPQVADAILGTNCLSHYDRVAIGSLCEKAGLYQRALEHYTDIHDIKRIIPFTHMMNPEWLVNYFGNLSIDQTLDCLREMLTNNLRQNLQIVVQVAIKYSEQLQPNNLIELFEQFKSNEGLYYYLGSIVNVSQDPLVHFKYIQASCRTGNIRETERICRESNYYDPEKVKNFLKEARLSDQLPLIIVCDRFNFVHDLVLYLYHNQLQNFIEVYVQKVNPARTPEVIGGLLDVGCDEDVIKTLLMSVKGEVPVSSLTKEVEERNRLKLLLPWLDMKVADGSQDKDVYNALAKIYIDTNNNPEPFLKDNEFYEPRVIGKYCEKRDPYLASICYEKGQCDYELINITNENAMFKHQARYLVHRRDMDLWKFVLQDDNDNRRELIDNIIGSALPDCTDPEDVSITVKAFMNANLPHELIELLERIILEDSPFSDNRTLQNLLIFTAVKSDTSRVMDYISRLDNFDAEDVAEVCIGEELFEEAFAIYKKHNMTSSAISVLIDKITDLDRAYEFADRCDEPVVWSKLAKAQLDQMHIKEAIDAYIKADDASNYLEVTRAAEMDIKYDDLVRYLQMARKTMSEPYIDTELLFAYCKTERLSDLEDFLASPNLAQVQAVGDRCAQAHLFEAAKLLYSSISNHACLATTLVHLNDYNGAVDCARKANSTKVWKEVNMVCIEQQEFRLAQICGLHIIVHAEELEQVIRLYEARGYFEQLITLLEAGLGLERAHMGMFTELSILYCKYAPEKMMEHLKLFVSRINIPKVIRACNYAHLWREVVFLYVHYDEFDNAVSAMMEHAADAYEHSAFKDIIVKVGNVELYYKALRFYLNEQPMLLNDILAVMVPRVNHTRVVQIFNKSDNIPLIKSYLMSVQDTKNRAVLQALCELYIEEEDFASLRDLLDHHGVEDTLDLAKRLEQHELLEFRRIAAHLYKRNKRWRQSIALSKQDRLFKDAMETAAESCDAEVAEELLRYFIEVGKRECFAAMLYTCYDLMRVETVMEVAWRHGLKHFAMPYFINFMWEQQKRVERMSQDVQELKDKTDKAESSENVPPPPAIAAGGFGNTLMLPAAPSAQQQTPMMTGASYSPSAFY</sequence>
<evidence type="ECO:0000256" key="8">
    <source>
        <dbReference type="SAM" id="MobiDB-lite"/>
    </source>
</evidence>
<dbReference type="InterPro" id="IPR022365">
    <property type="entry name" value="Clathrin_H-chain_propeller_rpt"/>
</dbReference>
<comment type="caution">
    <text evidence="10">The sequence shown here is derived from an EMBL/GenBank/DDBJ whole genome shotgun (WGS) entry which is preliminary data.</text>
</comment>
<dbReference type="EMBL" id="MCGN01000001">
    <property type="protein sequence ID" value="ORZ02881.1"/>
    <property type="molecule type" value="Genomic_DNA"/>
</dbReference>
<dbReference type="Pfam" id="PF09268">
    <property type="entry name" value="Clathrin-link"/>
    <property type="match status" value="1"/>
</dbReference>
<dbReference type="SUPFAM" id="SSF48371">
    <property type="entry name" value="ARM repeat"/>
    <property type="match status" value="6"/>
</dbReference>
<feature type="compositionally biased region" description="Basic and acidic residues" evidence="8">
    <location>
        <begin position="1615"/>
        <end position="1629"/>
    </location>
</feature>
<feature type="domain" description="Clathrin heavy chain linker core motif" evidence="9">
    <location>
        <begin position="331"/>
        <end position="354"/>
    </location>
</feature>
<dbReference type="InParanoid" id="A0A1X2HTM3"/>
<dbReference type="GO" id="GO:0032051">
    <property type="term" value="F:clathrin light chain binding"/>
    <property type="evidence" value="ECO:0007669"/>
    <property type="project" value="InterPro"/>
</dbReference>
<proteinExistence type="inferred from homology"/>
<comment type="function">
    <text evidence="6">Clathrin is the major protein of the polyhedral coat of coated pits and vesicles.</text>
</comment>
<dbReference type="InterPro" id="IPR055358">
    <property type="entry name" value="CHCR"/>
</dbReference>
<dbReference type="InterPro" id="IPR011990">
    <property type="entry name" value="TPR-like_helical_dom_sf"/>
</dbReference>
<dbReference type="FunFam" id="1.25.40.10:FF:000001">
    <property type="entry name" value="Clathrin heavy chain"/>
    <property type="match status" value="1"/>
</dbReference>
<dbReference type="InterPro" id="IPR015348">
    <property type="entry name" value="Clathrin_H-chain_linker_core"/>
</dbReference>
<name>A0A1X2HTM3_SYNRA</name>
<feature type="repeat" description="CHCR" evidence="7">
    <location>
        <begin position="537"/>
        <end position="683"/>
    </location>
</feature>
<feature type="repeat" description="CHCR" evidence="7">
    <location>
        <begin position="979"/>
        <end position="1124"/>
    </location>
</feature>
<evidence type="ECO:0000313" key="11">
    <source>
        <dbReference type="Proteomes" id="UP000242180"/>
    </source>
</evidence>
<evidence type="ECO:0000259" key="9">
    <source>
        <dbReference type="Pfam" id="PF09268"/>
    </source>
</evidence>
<dbReference type="PANTHER" id="PTHR10292:SF1">
    <property type="entry name" value="CLATHRIN HEAVY CHAIN"/>
    <property type="match status" value="1"/>
</dbReference>
<keyword evidence="4 6" id="KW-0168">Coated pit</keyword>
<dbReference type="GO" id="GO:0005829">
    <property type="term" value="C:cytosol"/>
    <property type="evidence" value="ECO:0007669"/>
    <property type="project" value="GOC"/>
</dbReference>
<evidence type="ECO:0000256" key="7">
    <source>
        <dbReference type="PROSITE-ProRule" id="PRU01006"/>
    </source>
</evidence>
<evidence type="ECO:0000256" key="6">
    <source>
        <dbReference type="PIRNR" id="PIRNR002290"/>
    </source>
</evidence>
<dbReference type="PIRSF" id="PIRSF002290">
    <property type="entry name" value="Clathrin_H_chain"/>
    <property type="match status" value="1"/>
</dbReference>
<comment type="similarity">
    <text evidence="1 6">Belongs to the clathrin heavy chain family.</text>
</comment>
<feature type="repeat" description="CHCR" evidence="7">
    <location>
        <begin position="686"/>
        <end position="828"/>
    </location>
</feature>
<evidence type="ECO:0000256" key="3">
    <source>
        <dbReference type="ARBA" id="ARBA00023136"/>
    </source>
</evidence>
<dbReference type="GO" id="GO:0030479">
    <property type="term" value="C:actin cortical patch"/>
    <property type="evidence" value="ECO:0007669"/>
    <property type="project" value="TreeGrafter"/>
</dbReference>
<dbReference type="InterPro" id="IPR016024">
    <property type="entry name" value="ARM-type_fold"/>
</dbReference>
<dbReference type="Pfam" id="PF13838">
    <property type="entry name" value="Clathrin_H_link"/>
    <property type="match status" value="1"/>
</dbReference>
<feature type="repeat" description="CHCR" evidence="7">
    <location>
        <begin position="833"/>
        <end position="972"/>
    </location>
</feature>
<dbReference type="InterPro" id="IPR000547">
    <property type="entry name" value="Clathrin_H-chain/VPS_repeat"/>
</dbReference>
<feature type="repeat" description="CHCR" evidence="7">
    <location>
        <begin position="1274"/>
        <end position="1420"/>
    </location>
</feature>
<dbReference type="Gene3D" id="1.25.40.10">
    <property type="entry name" value="Tetratricopeptide repeat domain"/>
    <property type="match status" value="4"/>
</dbReference>
<dbReference type="GO" id="GO:0006895">
    <property type="term" value="P:Golgi to endosome transport"/>
    <property type="evidence" value="ECO:0007669"/>
    <property type="project" value="TreeGrafter"/>
</dbReference>
<dbReference type="STRING" id="13706.A0A1X2HTM3"/>
<evidence type="ECO:0000313" key="10">
    <source>
        <dbReference type="EMBL" id="ORZ02881.1"/>
    </source>
</evidence>